<dbReference type="InterPro" id="IPR050204">
    <property type="entry name" value="AraC_XylS_family_regulators"/>
</dbReference>
<reference evidence="8" key="1">
    <citation type="submission" date="2016-10" db="EMBL/GenBank/DDBJ databases">
        <authorList>
            <person name="Varghese N."/>
            <person name="Submissions S."/>
        </authorList>
    </citation>
    <scope>NUCLEOTIDE SEQUENCE [LARGE SCALE GENOMIC DNA]</scope>
    <source>
        <strain evidence="8">LMG 25967</strain>
    </source>
</reference>
<evidence type="ECO:0000256" key="2">
    <source>
        <dbReference type="ARBA" id="ARBA00023015"/>
    </source>
</evidence>
<evidence type="ECO:0000259" key="6">
    <source>
        <dbReference type="PROSITE" id="PS01124"/>
    </source>
</evidence>
<dbReference type="GO" id="GO:0043565">
    <property type="term" value="F:sequence-specific DNA binding"/>
    <property type="evidence" value="ECO:0007669"/>
    <property type="project" value="InterPro"/>
</dbReference>
<dbReference type="InterPro" id="IPR035418">
    <property type="entry name" value="AraC-bd_2"/>
</dbReference>
<evidence type="ECO:0000313" key="7">
    <source>
        <dbReference type="EMBL" id="SEJ85445.1"/>
    </source>
</evidence>
<proteinExistence type="predicted"/>
<keyword evidence="4" id="KW-0804">Transcription</keyword>
<organism evidence="7 8">
    <name type="scientific">Pseudomonas linyingensis</name>
    <dbReference type="NCBI Taxonomy" id="915471"/>
    <lineage>
        <taxon>Bacteria</taxon>
        <taxon>Pseudomonadati</taxon>
        <taxon>Pseudomonadota</taxon>
        <taxon>Gammaproteobacteria</taxon>
        <taxon>Pseudomonadales</taxon>
        <taxon>Pseudomonadaceae</taxon>
        <taxon>Pseudomonas</taxon>
    </lineage>
</organism>
<evidence type="ECO:0000256" key="1">
    <source>
        <dbReference type="ARBA" id="ARBA00004496"/>
    </source>
</evidence>
<dbReference type="Pfam" id="PF14525">
    <property type="entry name" value="AraC_binding_2"/>
    <property type="match status" value="1"/>
</dbReference>
<dbReference type="AlphaFoldDB" id="A0A1H7CIC1"/>
<dbReference type="SMART" id="SM00342">
    <property type="entry name" value="HTH_ARAC"/>
    <property type="match status" value="1"/>
</dbReference>
<comment type="function">
    <text evidence="5">Regulatory protein of the TOL plasmid xyl operons. XylS activates the xylXYZLTEGFJQKIH operon required for the degradation of toluene, m-xylene and p-xylene.</text>
</comment>
<dbReference type="Proteomes" id="UP000242930">
    <property type="component" value="Unassembled WGS sequence"/>
</dbReference>
<dbReference type="STRING" id="915471.SAMN05216201_12213"/>
<evidence type="ECO:0000256" key="5">
    <source>
        <dbReference type="ARBA" id="ARBA00037345"/>
    </source>
</evidence>
<evidence type="ECO:0000256" key="3">
    <source>
        <dbReference type="ARBA" id="ARBA00023125"/>
    </source>
</evidence>
<sequence length="344" mass="38681">MHDVPELPASATPLLAELDYLSQHAEQLRQAAHWRLSTRDPEQASSGLHQSYSPHRMHLHGDPQAFDMRLARHPVGSLELSSLSFGTEVELEQAWTTDFVLVTTQLCGHSQIRTLGCEVEGAAGLIVIDSPETPVTKRFSRDSWRLNLRIERQAIERLFERLYERPLRGPMQFQPAIRQDSALHERWLALLRLVASQSGAPSAPTLLGPLEEMVMLLLLTEQPHSHAALCSAAPPLPAPRHVRRAEEYMRAHLGEALTLAAIAEASGTSIRSLTAGFRQFRQTTPMRWLQEQRLQAVRHHLQQARPHESVASIALHWGFAHLGRFAGDYLRRFGEAPSATLRRP</sequence>
<dbReference type="PROSITE" id="PS01124">
    <property type="entry name" value="HTH_ARAC_FAMILY_2"/>
    <property type="match status" value="1"/>
</dbReference>
<keyword evidence="8" id="KW-1185">Reference proteome</keyword>
<evidence type="ECO:0000313" key="8">
    <source>
        <dbReference type="Proteomes" id="UP000242930"/>
    </source>
</evidence>
<dbReference type="GO" id="GO:0009893">
    <property type="term" value="P:positive regulation of metabolic process"/>
    <property type="evidence" value="ECO:0007669"/>
    <property type="project" value="UniProtKB-ARBA"/>
</dbReference>
<protein>
    <submittedName>
        <fullName evidence="7">Helix-turn-helix domain-containing protein</fullName>
    </submittedName>
</protein>
<accession>A0A1H7CIC1</accession>
<dbReference type="RefSeq" id="WP_139214718.1">
    <property type="nucleotide sequence ID" value="NZ_FNZE01000022.1"/>
</dbReference>
<dbReference type="PANTHER" id="PTHR46796">
    <property type="entry name" value="HTH-TYPE TRANSCRIPTIONAL ACTIVATOR RHAS-RELATED"/>
    <property type="match status" value="1"/>
</dbReference>
<dbReference type="InterPro" id="IPR009057">
    <property type="entry name" value="Homeodomain-like_sf"/>
</dbReference>
<dbReference type="PROSITE" id="PS00041">
    <property type="entry name" value="HTH_ARAC_FAMILY_1"/>
    <property type="match status" value="1"/>
</dbReference>
<dbReference type="Pfam" id="PF12833">
    <property type="entry name" value="HTH_18"/>
    <property type="match status" value="1"/>
</dbReference>
<dbReference type="InterPro" id="IPR018060">
    <property type="entry name" value="HTH_AraC"/>
</dbReference>
<evidence type="ECO:0000256" key="4">
    <source>
        <dbReference type="ARBA" id="ARBA00023163"/>
    </source>
</evidence>
<dbReference type="OrthoDB" id="9023142at2"/>
<dbReference type="GO" id="GO:0003700">
    <property type="term" value="F:DNA-binding transcription factor activity"/>
    <property type="evidence" value="ECO:0007669"/>
    <property type="project" value="InterPro"/>
</dbReference>
<keyword evidence="3" id="KW-0238">DNA-binding</keyword>
<comment type="subcellular location">
    <subcellularLocation>
        <location evidence="1">Cytoplasm</location>
    </subcellularLocation>
</comment>
<dbReference type="GO" id="GO:0005737">
    <property type="term" value="C:cytoplasm"/>
    <property type="evidence" value="ECO:0007669"/>
    <property type="project" value="UniProtKB-SubCell"/>
</dbReference>
<dbReference type="Gene3D" id="1.10.10.60">
    <property type="entry name" value="Homeodomain-like"/>
    <property type="match status" value="1"/>
</dbReference>
<keyword evidence="2" id="KW-0805">Transcription regulation</keyword>
<dbReference type="InterPro" id="IPR018062">
    <property type="entry name" value="HTH_AraC-typ_CS"/>
</dbReference>
<feature type="domain" description="HTH araC/xylS-type" evidence="6">
    <location>
        <begin position="243"/>
        <end position="343"/>
    </location>
</feature>
<gene>
    <name evidence="7" type="ORF">SAMN05216201_12213</name>
</gene>
<dbReference type="SUPFAM" id="SSF46689">
    <property type="entry name" value="Homeodomain-like"/>
    <property type="match status" value="1"/>
</dbReference>
<dbReference type="PANTHER" id="PTHR46796:SF12">
    <property type="entry name" value="HTH-TYPE DNA-BINDING TRANSCRIPTIONAL ACTIVATOR EUTR"/>
    <property type="match status" value="1"/>
</dbReference>
<dbReference type="EMBL" id="FNZE01000022">
    <property type="protein sequence ID" value="SEJ85445.1"/>
    <property type="molecule type" value="Genomic_DNA"/>
</dbReference>
<name>A0A1H7CIC1_9PSED</name>